<name>A0ABY4YXU4_9MICO</name>
<dbReference type="RefSeq" id="WP_252595133.1">
    <property type="nucleotide sequence ID" value="NZ_CP099489.1"/>
</dbReference>
<evidence type="ECO:0000256" key="1">
    <source>
        <dbReference type="SAM" id="MobiDB-lite"/>
    </source>
</evidence>
<evidence type="ECO:0000259" key="2">
    <source>
        <dbReference type="Pfam" id="PF00296"/>
    </source>
</evidence>
<dbReference type="Proteomes" id="UP001056455">
    <property type="component" value="Chromosome"/>
</dbReference>
<dbReference type="CDD" id="cd00347">
    <property type="entry name" value="Flavin_utilizing_monoxygenases"/>
    <property type="match status" value="1"/>
</dbReference>
<dbReference type="InterPro" id="IPR011251">
    <property type="entry name" value="Luciferase-like_dom"/>
</dbReference>
<feature type="region of interest" description="Disordered" evidence="1">
    <location>
        <begin position="109"/>
        <end position="130"/>
    </location>
</feature>
<accession>A0ABY4YXU4</accession>
<dbReference type="Gene3D" id="3.20.20.30">
    <property type="entry name" value="Luciferase-like domain"/>
    <property type="match status" value="1"/>
</dbReference>
<evidence type="ECO:0000313" key="3">
    <source>
        <dbReference type="EMBL" id="USQ81596.1"/>
    </source>
</evidence>
<dbReference type="SUPFAM" id="SSF51679">
    <property type="entry name" value="Bacterial luciferase-like"/>
    <property type="match status" value="1"/>
</dbReference>
<dbReference type="PANTHER" id="PTHR30137:SF6">
    <property type="entry name" value="LUCIFERASE-LIKE MONOOXYGENASE"/>
    <property type="match status" value="1"/>
</dbReference>
<keyword evidence="4" id="KW-1185">Reference proteome</keyword>
<protein>
    <submittedName>
        <fullName evidence="3">LLM class flavin-dependent oxidoreductase</fullName>
    </submittedName>
</protein>
<organism evidence="3 4">
    <name type="scientific">Ornithinimicrobium faecis</name>
    <dbReference type="NCBI Taxonomy" id="2934158"/>
    <lineage>
        <taxon>Bacteria</taxon>
        <taxon>Bacillati</taxon>
        <taxon>Actinomycetota</taxon>
        <taxon>Actinomycetes</taxon>
        <taxon>Micrococcales</taxon>
        <taxon>Ornithinimicrobiaceae</taxon>
        <taxon>Ornithinimicrobium</taxon>
    </lineage>
</organism>
<feature type="domain" description="Luciferase-like" evidence="2">
    <location>
        <begin position="196"/>
        <end position="340"/>
    </location>
</feature>
<evidence type="ECO:0000313" key="4">
    <source>
        <dbReference type="Proteomes" id="UP001056455"/>
    </source>
</evidence>
<dbReference type="InterPro" id="IPR050766">
    <property type="entry name" value="Bact_Lucif_Oxidored"/>
</dbReference>
<dbReference type="EMBL" id="CP099489">
    <property type="protein sequence ID" value="USQ81596.1"/>
    <property type="molecule type" value="Genomic_DNA"/>
</dbReference>
<sequence length="373" mass="39043">MSVPLGVLDLVPVSSGSTPADALAHSMVLARRAEAAGYHRYWFAEHHLNAGVIGSSPAVTIALGGAATSTIRIGSGAVLTGHRTALSIAEEFGLLEAAYPGRIDLGLGRSGNRAKPSSTTVPKGPLPQEHRTPEGLFVPAPVPLGGLLASPRFQVANRLQFLPGAETAEYADTIALIQDALSGSLKVDDLALPEAAVVSATPAQLWILGSSRGESSALAGERGLRFGANYHVAPSGVIDAVRHYRDSFRPSDDLDAPHVIVSADVVVAPTDEEAHYLAAGYDHWVHSIRSGDGAIPYPHPEEALANPLGEAESALVDDRVRTRFVGSPETVVAGLQLLQGSTGADELLITSVTHDAEHRVRSHELLAAAWQQA</sequence>
<dbReference type="InterPro" id="IPR036661">
    <property type="entry name" value="Luciferase-like_sf"/>
</dbReference>
<dbReference type="PANTHER" id="PTHR30137">
    <property type="entry name" value="LUCIFERASE-LIKE MONOOXYGENASE"/>
    <property type="match status" value="1"/>
</dbReference>
<reference evidence="3" key="1">
    <citation type="submission" date="2022-06" db="EMBL/GenBank/DDBJ databases">
        <title>Ornithinimicrobium HY1793.</title>
        <authorList>
            <person name="Huang Y."/>
        </authorList>
    </citation>
    <scope>NUCLEOTIDE SEQUENCE</scope>
    <source>
        <strain evidence="3">HY1793</strain>
    </source>
</reference>
<proteinExistence type="predicted"/>
<dbReference type="Pfam" id="PF00296">
    <property type="entry name" value="Bac_luciferase"/>
    <property type="match status" value="2"/>
</dbReference>
<gene>
    <name evidence="3" type="ORF">NF556_08100</name>
</gene>
<feature type="domain" description="Luciferase-like" evidence="2">
    <location>
        <begin position="6"/>
        <end position="113"/>
    </location>
</feature>